<organism evidence="2 3">
    <name type="scientific">Streptomyces subrutilus</name>
    <dbReference type="NCBI Taxonomy" id="36818"/>
    <lineage>
        <taxon>Bacteria</taxon>
        <taxon>Bacillati</taxon>
        <taxon>Actinomycetota</taxon>
        <taxon>Actinomycetes</taxon>
        <taxon>Kitasatosporales</taxon>
        <taxon>Streptomycetaceae</taxon>
        <taxon>Streptomyces</taxon>
    </lineage>
</organism>
<accession>A0A1E5NZR5</accession>
<keyword evidence="3" id="KW-1185">Reference proteome</keyword>
<name>A0A1E5NZR5_9ACTN</name>
<dbReference type="InterPro" id="IPR012336">
    <property type="entry name" value="Thioredoxin-like_fold"/>
</dbReference>
<feature type="domain" description="Thioredoxin-like fold" evidence="1">
    <location>
        <begin position="48"/>
        <end position="209"/>
    </location>
</feature>
<gene>
    <name evidence="2" type="ORF">BGK67_32480</name>
</gene>
<dbReference type="STRING" id="36818.BGK67_32480"/>
<comment type="caution">
    <text evidence="2">The sequence shown here is derived from an EMBL/GenBank/DDBJ whole genome shotgun (WGS) entry which is preliminary data.</text>
</comment>
<dbReference type="OrthoDB" id="4135024at2"/>
<dbReference type="Pfam" id="PF13462">
    <property type="entry name" value="Thioredoxin_4"/>
    <property type="match status" value="1"/>
</dbReference>
<dbReference type="InterPro" id="IPR036249">
    <property type="entry name" value="Thioredoxin-like_sf"/>
</dbReference>
<sequence>MSVRVARRGAVWGSIAVAVATAVVVTNVWGDAPRYTTASVPESLSADGTTIVLGAPDADVTVRVYEDMSCPFTREYETKGAGPGVHEAVLRGEIRAEYRLATFLDRNGGNGSKKAANALRAALEQGKFAEFHRALMSAPAPAEGYTDAYLLERASTVKGLRGSAFDAAVKDMRYGAWIGASENAYDEAGAPRTPTLEVNGNRLAEEDSWVAYEPDSVQSIVTYYR</sequence>
<dbReference type="Gene3D" id="3.40.30.10">
    <property type="entry name" value="Glutaredoxin"/>
    <property type="match status" value="1"/>
</dbReference>
<evidence type="ECO:0000313" key="3">
    <source>
        <dbReference type="Proteomes" id="UP000095705"/>
    </source>
</evidence>
<protein>
    <recommendedName>
        <fullName evidence="1">Thioredoxin-like fold domain-containing protein</fullName>
    </recommendedName>
</protein>
<dbReference type="AlphaFoldDB" id="A0A1E5NZR5"/>
<dbReference type="SUPFAM" id="SSF52833">
    <property type="entry name" value="Thioredoxin-like"/>
    <property type="match status" value="1"/>
</dbReference>
<reference evidence="2 3" key="1">
    <citation type="submission" date="2016-08" db="EMBL/GenBank/DDBJ databases">
        <title>The complete genome of Streptomyces subrutilus 10-1-1.</title>
        <authorList>
            <person name="Chen X."/>
        </authorList>
    </citation>
    <scope>NUCLEOTIDE SEQUENCE [LARGE SCALE GENOMIC DNA]</scope>
    <source>
        <strain evidence="2 3">10-1-1</strain>
    </source>
</reference>
<dbReference type="Proteomes" id="UP000095705">
    <property type="component" value="Unassembled WGS sequence"/>
</dbReference>
<evidence type="ECO:0000313" key="2">
    <source>
        <dbReference type="EMBL" id="OEJ22290.1"/>
    </source>
</evidence>
<evidence type="ECO:0000259" key="1">
    <source>
        <dbReference type="Pfam" id="PF13462"/>
    </source>
</evidence>
<proteinExistence type="predicted"/>
<dbReference type="EMBL" id="MEHK01000002">
    <property type="protein sequence ID" value="OEJ22290.1"/>
    <property type="molecule type" value="Genomic_DNA"/>
</dbReference>